<protein>
    <submittedName>
        <fullName evidence="1">Glycosyl hydrolase</fullName>
    </submittedName>
</protein>
<dbReference type="InterPro" id="IPR012341">
    <property type="entry name" value="6hp_glycosidase-like_sf"/>
</dbReference>
<sequence>MKKNMLFALFSIILVITLLLFIIQSGGRVENIETETFISKWMTNDNGTLATFLKGDSTQDTDQVQGREALSESLGLWMQYALEKDDQDLFEESYLQLQQWFLEDSGFIYWRLSPIGEAEVTTNALVDDFRIYKVLQLACNRWGDEKYGHTAEIIGEFLIEHLVSNSYFADYYDNKSDYLSPVLTLSYVDIEALFLLREEVGLEHTTFNRMLELLNTMPTKNGFYPMSYHVSENRFEFTKEINLIDQLLVSLHSQSHKDELIPFIKKELDHRQAIYGRYNLETKEPTVSYESPAVYSLVIMKAIELEDKELAKQAYMRMIRFRSSSSKYKGAYSLTNQNTHVFDNLMPLLAIEKMKTNGWIEK</sequence>
<accession>A0A838CU55</accession>
<dbReference type="SUPFAM" id="SSF48208">
    <property type="entry name" value="Six-hairpin glycosidases"/>
    <property type="match status" value="1"/>
</dbReference>
<keyword evidence="2" id="KW-1185">Reference proteome</keyword>
<keyword evidence="1" id="KW-0378">Hydrolase</keyword>
<dbReference type="Gene3D" id="1.50.10.10">
    <property type="match status" value="1"/>
</dbReference>
<dbReference type="EMBL" id="JACEFG010000002">
    <property type="protein sequence ID" value="MBA2175451.1"/>
    <property type="molecule type" value="Genomic_DNA"/>
</dbReference>
<dbReference type="InterPro" id="IPR008928">
    <property type="entry name" value="6-hairpin_glycosidase_sf"/>
</dbReference>
<dbReference type="GO" id="GO:0005975">
    <property type="term" value="P:carbohydrate metabolic process"/>
    <property type="evidence" value="ECO:0007669"/>
    <property type="project" value="InterPro"/>
</dbReference>
<dbReference type="AlphaFoldDB" id="A0A838CU55"/>
<evidence type="ECO:0000313" key="2">
    <source>
        <dbReference type="Proteomes" id="UP000571017"/>
    </source>
</evidence>
<organism evidence="1 2">
    <name type="scientific">Halobacillus locisalis</name>
    <dbReference type="NCBI Taxonomy" id="220753"/>
    <lineage>
        <taxon>Bacteria</taxon>
        <taxon>Bacillati</taxon>
        <taxon>Bacillota</taxon>
        <taxon>Bacilli</taxon>
        <taxon>Bacillales</taxon>
        <taxon>Bacillaceae</taxon>
        <taxon>Halobacillus</taxon>
    </lineage>
</organism>
<reference evidence="1 2" key="1">
    <citation type="journal article" date="2004" name="Extremophiles">
        <title>Halobacillus locisalis sp. nov., a halophilic bacterium isolated from a marine solar saltern of the Yellow Sea in Korea.</title>
        <authorList>
            <person name="Yoon J.H."/>
            <person name="Kang K.H."/>
            <person name="Oh T.K."/>
            <person name="Park Y.H."/>
        </authorList>
    </citation>
    <scope>NUCLEOTIDE SEQUENCE [LARGE SCALE GENOMIC DNA]</scope>
    <source>
        <strain evidence="1 2">KCTC 3788</strain>
    </source>
</reference>
<proteinExistence type="predicted"/>
<evidence type="ECO:0000313" key="1">
    <source>
        <dbReference type="EMBL" id="MBA2175451.1"/>
    </source>
</evidence>
<comment type="caution">
    <text evidence="1">The sequence shown here is derived from an EMBL/GenBank/DDBJ whole genome shotgun (WGS) entry which is preliminary data.</text>
</comment>
<dbReference type="GO" id="GO:0016787">
    <property type="term" value="F:hydrolase activity"/>
    <property type="evidence" value="ECO:0007669"/>
    <property type="project" value="UniProtKB-KW"/>
</dbReference>
<dbReference type="RefSeq" id="WP_181472461.1">
    <property type="nucleotide sequence ID" value="NZ_JACEFG010000002.1"/>
</dbReference>
<dbReference type="Proteomes" id="UP000571017">
    <property type="component" value="Unassembled WGS sequence"/>
</dbReference>
<name>A0A838CU55_9BACI</name>
<gene>
    <name evidence="1" type="ORF">H0266_11155</name>
</gene>